<dbReference type="Proteomes" id="UP001163603">
    <property type="component" value="Chromosome 13"/>
</dbReference>
<proteinExistence type="predicted"/>
<name>A0ACC0XFA6_9ROSI</name>
<keyword evidence="2" id="KW-1185">Reference proteome</keyword>
<reference evidence="2" key="1">
    <citation type="journal article" date="2023" name="G3 (Bethesda)">
        <title>Genome assembly and association tests identify interacting loci associated with vigor, precocity, and sex in interspecific pistachio rootstocks.</title>
        <authorList>
            <person name="Palmer W."/>
            <person name="Jacygrad E."/>
            <person name="Sagayaradj S."/>
            <person name="Cavanaugh K."/>
            <person name="Han R."/>
            <person name="Bertier L."/>
            <person name="Beede B."/>
            <person name="Kafkas S."/>
            <person name="Golino D."/>
            <person name="Preece J."/>
            <person name="Michelmore R."/>
        </authorList>
    </citation>
    <scope>NUCLEOTIDE SEQUENCE [LARGE SCALE GENOMIC DNA]</scope>
</reference>
<sequence>MDCKSFEKLCYLLKTHGRLQSTRHTSVEEMVGSFLHIVAHHVKNRVMKRQIVRLGETNSVLNVVLRLHIILLTKPKPIPENSTDEQGKWFKNYLGALDGIYIKVHVHTVDNPRYQSRKNEIATNVLGVCTPSMQFITGFYYLCDAGYTNGEGFLTPYRGQRYHLTKWRQGCQLATPQEFFNRKHSQARNCIERCFGILKKKGLF</sequence>
<organism evidence="1 2">
    <name type="scientific">Pistacia integerrima</name>
    <dbReference type="NCBI Taxonomy" id="434235"/>
    <lineage>
        <taxon>Eukaryota</taxon>
        <taxon>Viridiplantae</taxon>
        <taxon>Streptophyta</taxon>
        <taxon>Embryophyta</taxon>
        <taxon>Tracheophyta</taxon>
        <taxon>Spermatophyta</taxon>
        <taxon>Magnoliopsida</taxon>
        <taxon>eudicotyledons</taxon>
        <taxon>Gunneridae</taxon>
        <taxon>Pentapetalae</taxon>
        <taxon>rosids</taxon>
        <taxon>malvids</taxon>
        <taxon>Sapindales</taxon>
        <taxon>Anacardiaceae</taxon>
        <taxon>Pistacia</taxon>
    </lineage>
</organism>
<dbReference type="EMBL" id="CM047748">
    <property type="protein sequence ID" value="KAJ0015193.1"/>
    <property type="molecule type" value="Genomic_DNA"/>
</dbReference>
<comment type="caution">
    <text evidence="1">The sequence shown here is derived from an EMBL/GenBank/DDBJ whole genome shotgun (WGS) entry which is preliminary data.</text>
</comment>
<accession>A0ACC0XFA6</accession>
<evidence type="ECO:0000313" key="2">
    <source>
        <dbReference type="Proteomes" id="UP001163603"/>
    </source>
</evidence>
<evidence type="ECO:0000313" key="1">
    <source>
        <dbReference type="EMBL" id="KAJ0015193.1"/>
    </source>
</evidence>
<gene>
    <name evidence="1" type="ORF">Pint_19872</name>
</gene>
<protein>
    <submittedName>
        <fullName evidence="1">Uncharacterized protein</fullName>
    </submittedName>
</protein>